<gene>
    <name evidence="2" type="ORF">B0H16DRAFT_1746875</name>
</gene>
<dbReference type="AlphaFoldDB" id="A0AAD7M971"/>
<feature type="compositionally biased region" description="Basic and acidic residues" evidence="1">
    <location>
        <begin position="664"/>
        <end position="673"/>
    </location>
</feature>
<sequence length="727" mass="80231">MTHRAPRVANAKASRQRTRKKPGAKPGKVSWVHGTKEVFFTSRADEWQAAEEKGVVHLGRFYTKITNLYILKYGLEMQDNEDLAEDVADPTDPDAVVPGTENLSQEEAQAWSEKSAAIRKRIAAWYGRKYRGLEQRDKELFAGVLGALQNDGPAYPRRAQPLHFYSRQYYDERVKTRFEKAWETEQARAKALEQEPEWELKIRNTVTRQVFEEETEKFHGELREAIEKEHVAAVRAWELTRAETPTMTAEEILAALKNAAFYLEPLADSIAAKFQMNCSILICGPIGDRGGAIEVRSVHAGTTRGLTAEKWHQHDRMGYDATEKSFIRFTERCFTEAQCQERIVAGTTTPGVPGDAQVAENGAQGGNDAGSARPSPSTMPAAGAPRTTTPAAQVPEDGAQEKGDVGSARPARRNGDAGRAHRDGTGTERAGGEDGTQPPERDDSGEGAEGGDEEGAEAGGEEGAEGGGEEGAEVVRGQDHPVWKPDEGLFLTEWSPETRKAFAAFATRKMEFGVDWARCVDLWMRVERASGFNNDGGKITTDSRPKEVSEFINKGRHWIMVKRISEPGARGEEGSHAAIWWGWWAAIKAKGGLASMHGRTGFMLVLASLLWWGAGDLSEEWTAAVREVCTVLKNVLESGEIVKKDAGAAKTAPKGKAKAKRKRGETEKEKENEAEAEEEEEEGTTRRKTKRRKTQADADKEETRRTRQSAAAAAERPRPRPLRGPKV</sequence>
<feature type="compositionally biased region" description="Low complexity" evidence="1">
    <location>
        <begin position="380"/>
        <end position="392"/>
    </location>
</feature>
<keyword evidence="3" id="KW-1185">Reference proteome</keyword>
<accession>A0AAD7M971</accession>
<feature type="compositionally biased region" description="Basic residues" evidence="1">
    <location>
        <begin position="653"/>
        <end position="663"/>
    </location>
</feature>
<feature type="region of interest" description="Disordered" evidence="1">
    <location>
        <begin position="1"/>
        <end position="28"/>
    </location>
</feature>
<evidence type="ECO:0000313" key="3">
    <source>
        <dbReference type="Proteomes" id="UP001215598"/>
    </source>
</evidence>
<evidence type="ECO:0000313" key="2">
    <source>
        <dbReference type="EMBL" id="KAJ7706576.1"/>
    </source>
</evidence>
<proteinExistence type="predicted"/>
<organism evidence="2 3">
    <name type="scientific">Mycena metata</name>
    <dbReference type="NCBI Taxonomy" id="1033252"/>
    <lineage>
        <taxon>Eukaryota</taxon>
        <taxon>Fungi</taxon>
        <taxon>Dikarya</taxon>
        <taxon>Basidiomycota</taxon>
        <taxon>Agaricomycotina</taxon>
        <taxon>Agaricomycetes</taxon>
        <taxon>Agaricomycetidae</taxon>
        <taxon>Agaricales</taxon>
        <taxon>Marasmiineae</taxon>
        <taxon>Mycenaceae</taxon>
        <taxon>Mycena</taxon>
    </lineage>
</organism>
<feature type="compositionally biased region" description="Basic and acidic residues" evidence="1">
    <location>
        <begin position="694"/>
        <end position="705"/>
    </location>
</feature>
<comment type="caution">
    <text evidence="2">The sequence shown here is derived from an EMBL/GenBank/DDBJ whole genome shotgun (WGS) entry which is preliminary data.</text>
</comment>
<feature type="compositionally biased region" description="Basic and acidic residues" evidence="1">
    <location>
        <begin position="413"/>
        <end position="432"/>
    </location>
</feature>
<reference evidence="2" key="1">
    <citation type="submission" date="2023-03" db="EMBL/GenBank/DDBJ databases">
        <title>Massive genome expansion in bonnet fungi (Mycena s.s.) driven by repeated elements and novel gene families across ecological guilds.</title>
        <authorList>
            <consortium name="Lawrence Berkeley National Laboratory"/>
            <person name="Harder C.B."/>
            <person name="Miyauchi S."/>
            <person name="Viragh M."/>
            <person name="Kuo A."/>
            <person name="Thoen E."/>
            <person name="Andreopoulos B."/>
            <person name="Lu D."/>
            <person name="Skrede I."/>
            <person name="Drula E."/>
            <person name="Henrissat B."/>
            <person name="Morin E."/>
            <person name="Kohler A."/>
            <person name="Barry K."/>
            <person name="LaButti K."/>
            <person name="Morin E."/>
            <person name="Salamov A."/>
            <person name="Lipzen A."/>
            <person name="Mereny Z."/>
            <person name="Hegedus B."/>
            <person name="Baldrian P."/>
            <person name="Stursova M."/>
            <person name="Weitz H."/>
            <person name="Taylor A."/>
            <person name="Grigoriev I.V."/>
            <person name="Nagy L.G."/>
            <person name="Martin F."/>
            <person name="Kauserud H."/>
        </authorList>
    </citation>
    <scope>NUCLEOTIDE SEQUENCE</scope>
    <source>
        <strain evidence="2">CBHHK182m</strain>
    </source>
</reference>
<evidence type="ECO:0000256" key="1">
    <source>
        <dbReference type="SAM" id="MobiDB-lite"/>
    </source>
</evidence>
<feature type="region of interest" description="Disordered" evidence="1">
    <location>
        <begin position="346"/>
        <end position="471"/>
    </location>
</feature>
<feature type="compositionally biased region" description="Acidic residues" evidence="1">
    <location>
        <begin position="445"/>
        <end position="471"/>
    </location>
</feature>
<protein>
    <submittedName>
        <fullName evidence="2">Uncharacterized protein</fullName>
    </submittedName>
</protein>
<feature type="region of interest" description="Disordered" evidence="1">
    <location>
        <begin position="646"/>
        <end position="727"/>
    </location>
</feature>
<name>A0AAD7M971_9AGAR</name>
<dbReference type="Proteomes" id="UP001215598">
    <property type="component" value="Unassembled WGS sequence"/>
</dbReference>
<dbReference type="EMBL" id="JARKIB010000457">
    <property type="protein sequence ID" value="KAJ7706576.1"/>
    <property type="molecule type" value="Genomic_DNA"/>
</dbReference>
<feature type="compositionally biased region" description="Basic residues" evidence="1">
    <location>
        <begin position="14"/>
        <end position="23"/>
    </location>
</feature>